<keyword evidence="2 4" id="KW-0067">ATP-binding</keyword>
<dbReference type="InterPro" id="IPR027417">
    <property type="entry name" value="P-loop_NTPase"/>
</dbReference>
<evidence type="ECO:0000313" key="5">
    <source>
        <dbReference type="Proteomes" id="UP000254051"/>
    </source>
</evidence>
<dbReference type="SUPFAM" id="SSF52540">
    <property type="entry name" value="P-loop containing nucleoside triphosphate hydrolases"/>
    <property type="match status" value="1"/>
</dbReference>
<dbReference type="InterPro" id="IPR003439">
    <property type="entry name" value="ABC_transporter-like_ATP-bd"/>
</dbReference>
<dbReference type="GO" id="GO:0016887">
    <property type="term" value="F:ATP hydrolysis activity"/>
    <property type="evidence" value="ECO:0007669"/>
    <property type="project" value="InterPro"/>
</dbReference>
<dbReference type="OrthoDB" id="9802264at2"/>
<dbReference type="EMBL" id="UHJJ01000021">
    <property type="protein sequence ID" value="SUQ16089.1"/>
    <property type="molecule type" value="Genomic_DNA"/>
</dbReference>
<dbReference type="PANTHER" id="PTHR43875">
    <property type="entry name" value="MALTODEXTRIN IMPORT ATP-BINDING PROTEIN MSMX"/>
    <property type="match status" value="1"/>
</dbReference>
<gene>
    <name evidence="4" type="ORF">SAMN05216529_12123</name>
</gene>
<evidence type="ECO:0000313" key="4">
    <source>
        <dbReference type="EMBL" id="SUQ16089.1"/>
    </source>
</evidence>
<sequence length="227" mass="25699">MASVTFKNLNKTYPNGFVSVKDVSLHIEDGEFVTFYGPSGCGKSTILRMIGGLEDITSGEIYLGSDLLNDILPRDRRLAMAFQNYVLYAYLNVYDNMSLGLRLRNLPRGVIETRVRTAADFLGIDRVLDKKIKSISETDKQKVALGRAIVCHPKVLLVDEDFARQSEARRQEMIHDIQKINKDRNITVLYVTNDYEESVTLGNRVVFMKDGEITEIRRNDNGESKGV</sequence>
<dbReference type="SMART" id="SM00382">
    <property type="entry name" value="AAA"/>
    <property type="match status" value="1"/>
</dbReference>
<organism evidence="4 5">
    <name type="scientific">Faecalicatena contorta</name>
    <dbReference type="NCBI Taxonomy" id="39482"/>
    <lineage>
        <taxon>Bacteria</taxon>
        <taxon>Bacillati</taxon>
        <taxon>Bacillota</taxon>
        <taxon>Clostridia</taxon>
        <taxon>Lachnospirales</taxon>
        <taxon>Lachnospiraceae</taxon>
        <taxon>Faecalicatena</taxon>
    </lineage>
</organism>
<dbReference type="InterPro" id="IPR003593">
    <property type="entry name" value="AAA+_ATPase"/>
</dbReference>
<dbReference type="Pfam" id="PF00005">
    <property type="entry name" value="ABC_tran"/>
    <property type="match status" value="1"/>
</dbReference>
<reference evidence="5" key="1">
    <citation type="submission" date="2017-07" db="EMBL/GenBank/DDBJ databases">
        <authorList>
            <person name="Varghese N."/>
            <person name="Submissions S."/>
        </authorList>
    </citation>
    <scope>NUCLEOTIDE SEQUENCE [LARGE SCALE GENOMIC DNA]</scope>
    <source>
        <strain evidence="5">NLAE-zl-C134</strain>
    </source>
</reference>
<dbReference type="RefSeq" id="WP_109714504.1">
    <property type="nucleotide sequence ID" value="NZ_QGDS01000021.1"/>
</dbReference>
<keyword evidence="1" id="KW-0547">Nucleotide-binding</keyword>
<dbReference type="Gene3D" id="3.40.50.300">
    <property type="entry name" value="P-loop containing nucleotide triphosphate hydrolases"/>
    <property type="match status" value="1"/>
</dbReference>
<name>A0A315ZP35_9FIRM</name>
<evidence type="ECO:0000259" key="3">
    <source>
        <dbReference type="PROSITE" id="PS50893"/>
    </source>
</evidence>
<keyword evidence="5" id="KW-1185">Reference proteome</keyword>
<dbReference type="PROSITE" id="PS50893">
    <property type="entry name" value="ABC_TRANSPORTER_2"/>
    <property type="match status" value="1"/>
</dbReference>
<dbReference type="Proteomes" id="UP000254051">
    <property type="component" value="Unassembled WGS sequence"/>
</dbReference>
<dbReference type="PANTHER" id="PTHR43875:SF1">
    <property type="entry name" value="OSMOPROTECTIVE COMPOUNDS UPTAKE ATP-BINDING PROTEIN GGTA"/>
    <property type="match status" value="1"/>
</dbReference>
<dbReference type="GO" id="GO:0005524">
    <property type="term" value="F:ATP binding"/>
    <property type="evidence" value="ECO:0007669"/>
    <property type="project" value="UniProtKB-KW"/>
</dbReference>
<protein>
    <submittedName>
        <fullName evidence="4">Carbohydrate ABC transporter ATP-binding protein, CUT1 family</fullName>
    </submittedName>
</protein>
<evidence type="ECO:0000256" key="2">
    <source>
        <dbReference type="ARBA" id="ARBA00022840"/>
    </source>
</evidence>
<dbReference type="AlphaFoldDB" id="A0A315ZP35"/>
<evidence type="ECO:0000256" key="1">
    <source>
        <dbReference type="ARBA" id="ARBA00022741"/>
    </source>
</evidence>
<feature type="domain" description="ABC transporter" evidence="3">
    <location>
        <begin position="4"/>
        <end position="227"/>
    </location>
</feature>
<dbReference type="InterPro" id="IPR047641">
    <property type="entry name" value="ABC_transpr_MalK/UgpC-like"/>
</dbReference>
<accession>A0A315ZP35</accession>
<proteinExistence type="predicted"/>
<dbReference type="GO" id="GO:0055052">
    <property type="term" value="C:ATP-binding cassette (ABC) transporter complex, substrate-binding subunit-containing"/>
    <property type="evidence" value="ECO:0007669"/>
    <property type="project" value="TreeGrafter"/>
</dbReference>